<protein>
    <submittedName>
        <fullName evidence="2">Uncharacterized protein</fullName>
    </submittedName>
</protein>
<dbReference type="EMBL" id="AYGX02000036">
    <property type="protein sequence ID" value="KRO28630.1"/>
    <property type="molecule type" value="Genomic_DNA"/>
</dbReference>
<feature type="region of interest" description="Disordered" evidence="1">
    <location>
        <begin position="1"/>
        <end position="25"/>
    </location>
</feature>
<dbReference type="AlphaFoldDB" id="A0A0R2NSI5"/>
<comment type="caution">
    <text evidence="2">The sequence shown here is derived from an EMBL/GenBank/DDBJ whole genome shotgun (WGS) entry which is preliminary data.</text>
</comment>
<name>A0A0R2NSI5_9LACO</name>
<keyword evidence="3" id="KW-1185">Reference proteome</keyword>
<dbReference type="RefSeq" id="WP_156404094.1">
    <property type="nucleotide sequence ID" value="NZ_AYGX02000036.1"/>
</dbReference>
<feature type="compositionally biased region" description="Polar residues" evidence="1">
    <location>
        <begin position="1"/>
        <end position="11"/>
    </location>
</feature>
<evidence type="ECO:0000256" key="1">
    <source>
        <dbReference type="SAM" id="MobiDB-lite"/>
    </source>
</evidence>
<sequence length="54" mass="6172">MNNHPNNSEVNLKTAHDQLLQTTDPQKQTELVQQINAVMQANQQRILASQDFVK</sequence>
<dbReference type="Proteomes" id="UP000050920">
    <property type="component" value="Unassembled WGS sequence"/>
</dbReference>
<accession>A0A0R2NSI5</accession>
<evidence type="ECO:0000313" key="3">
    <source>
        <dbReference type="Proteomes" id="UP000050920"/>
    </source>
</evidence>
<proteinExistence type="predicted"/>
<organism evidence="2 3">
    <name type="scientific">Lactiplantibacillus fabifermentans DSM 21115</name>
    <dbReference type="NCBI Taxonomy" id="1413187"/>
    <lineage>
        <taxon>Bacteria</taxon>
        <taxon>Bacillati</taxon>
        <taxon>Bacillota</taxon>
        <taxon>Bacilli</taxon>
        <taxon>Lactobacillales</taxon>
        <taxon>Lactobacillaceae</taxon>
        <taxon>Lactiplantibacillus</taxon>
    </lineage>
</organism>
<reference evidence="2 3" key="1">
    <citation type="journal article" date="2015" name="Genome Announc.">
        <title>Expanding the biotechnology potential of lactobacilli through comparative genomics of 213 strains and associated genera.</title>
        <authorList>
            <person name="Sun Z."/>
            <person name="Harris H.M."/>
            <person name="McCann A."/>
            <person name="Guo C."/>
            <person name="Argimon S."/>
            <person name="Zhang W."/>
            <person name="Yang X."/>
            <person name="Jeffery I.B."/>
            <person name="Cooney J.C."/>
            <person name="Kagawa T.F."/>
            <person name="Liu W."/>
            <person name="Song Y."/>
            <person name="Salvetti E."/>
            <person name="Wrobel A."/>
            <person name="Rasinkangas P."/>
            <person name="Parkhill J."/>
            <person name="Rea M.C."/>
            <person name="O'Sullivan O."/>
            <person name="Ritari J."/>
            <person name="Douillard F.P."/>
            <person name="Paul Ross R."/>
            <person name="Yang R."/>
            <person name="Briner A.E."/>
            <person name="Felis G.E."/>
            <person name="de Vos W.M."/>
            <person name="Barrangou R."/>
            <person name="Klaenhammer T.R."/>
            <person name="Caufield P.W."/>
            <person name="Cui Y."/>
            <person name="Zhang H."/>
            <person name="O'Toole P.W."/>
        </authorList>
    </citation>
    <scope>NUCLEOTIDE SEQUENCE [LARGE SCALE GENOMIC DNA]</scope>
    <source>
        <strain evidence="2 3">DSM 21115</strain>
    </source>
</reference>
<evidence type="ECO:0000313" key="2">
    <source>
        <dbReference type="EMBL" id="KRO28630.1"/>
    </source>
</evidence>
<gene>
    <name evidence="2" type="ORF">DY78_GL002220</name>
</gene>